<evidence type="ECO:0000256" key="2">
    <source>
        <dbReference type="ARBA" id="ARBA00023315"/>
    </source>
</evidence>
<dbReference type="PANTHER" id="PTHR43072">
    <property type="entry name" value="N-ACETYLTRANSFERASE"/>
    <property type="match status" value="1"/>
</dbReference>
<dbReference type="Pfam" id="PF00583">
    <property type="entry name" value="Acetyltransf_1"/>
    <property type="match status" value="1"/>
</dbReference>
<feature type="domain" description="N-acetyltransferase" evidence="3">
    <location>
        <begin position="7"/>
        <end position="165"/>
    </location>
</feature>
<dbReference type="Gene3D" id="3.40.630.30">
    <property type="match status" value="1"/>
</dbReference>
<dbReference type="CDD" id="cd04301">
    <property type="entry name" value="NAT_SF"/>
    <property type="match status" value="1"/>
</dbReference>
<dbReference type="RefSeq" id="WP_048851774.1">
    <property type="nucleotide sequence ID" value="NZ_BANI01000137.1"/>
</dbReference>
<organism evidence="4 5">
    <name type="scientific">Komagataeibacter europaeus NBRC 3261</name>
    <dbReference type="NCBI Taxonomy" id="1234669"/>
    <lineage>
        <taxon>Bacteria</taxon>
        <taxon>Pseudomonadati</taxon>
        <taxon>Pseudomonadota</taxon>
        <taxon>Alphaproteobacteria</taxon>
        <taxon>Acetobacterales</taxon>
        <taxon>Acetobacteraceae</taxon>
        <taxon>Komagataeibacter</taxon>
    </lineage>
</organism>
<evidence type="ECO:0000313" key="5">
    <source>
        <dbReference type="Proteomes" id="UP000032675"/>
    </source>
</evidence>
<evidence type="ECO:0000259" key="3">
    <source>
        <dbReference type="PROSITE" id="PS51186"/>
    </source>
</evidence>
<keyword evidence="1 4" id="KW-0808">Transferase</keyword>
<dbReference type="AlphaFoldDB" id="A0A0D6Q1C4"/>
<evidence type="ECO:0000313" key="4">
    <source>
        <dbReference type="EMBL" id="GAN97214.1"/>
    </source>
</evidence>
<dbReference type="GO" id="GO:0016747">
    <property type="term" value="F:acyltransferase activity, transferring groups other than amino-acyl groups"/>
    <property type="evidence" value="ECO:0007669"/>
    <property type="project" value="InterPro"/>
</dbReference>
<comment type="caution">
    <text evidence="4">The sequence shown here is derived from an EMBL/GenBank/DDBJ whole genome shotgun (WGS) entry which is preliminary data.</text>
</comment>
<dbReference type="PANTHER" id="PTHR43072:SF23">
    <property type="entry name" value="UPF0039 PROTEIN C11D3.02C"/>
    <property type="match status" value="1"/>
</dbReference>
<sequence>MADTASLLIRDATDADIPAIVEIVNHAIRNSTSMWETHETTIAARLEWLHSSQASGFPVLVAETPDGHVAGYSSWKTFRPFSGYRYTVEHSLYIAPAYKRRGIGSALLQALCDRAKAEGVHVMIAGITSTNIASRKLHERFGFQHGGLLPECGTKYGRWMDLLFLYRIMSVS</sequence>
<gene>
    <name evidence="4" type="ORF">Geu3261_0156_017</name>
</gene>
<protein>
    <submittedName>
        <fullName evidence="4">Acetyltransferase</fullName>
    </submittedName>
</protein>
<dbReference type="PROSITE" id="PS51186">
    <property type="entry name" value="GNAT"/>
    <property type="match status" value="1"/>
</dbReference>
<dbReference type="EMBL" id="BANI01000137">
    <property type="protein sequence ID" value="GAN97214.1"/>
    <property type="molecule type" value="Genomic_DNA"/>
</dbReference>
<proteinExistence type="predicted"/>
<keyword evidence="2" id="KW-0012">Acyltransferase</keyword>
<evidence type="ECO:0000256" key="1">
    <source>
        <dbReference type="ARBA" id="ARBA00022679"/>
    </source>
</evidence>
<reference evidence="4 5" key="1">
    <citation type="submission" date="2012-11" db="EMBL/GenBank/DDBJ databases">
        <title>Whole genome sequence of Gluconacetobacter europaeus NBRC3261.</title>
        <authorList>
            <person name="Azuma Y."/>
            <person name="Higashiura N."/>
            <person name="Hirakawa H."/>
            <person name="Matsushita K."/>
        </authorList>
    </citation>
    <scope>NUCLEOTIDE SEQUENCE [LARGE SCALE GENOMIC DNA]</scope>
    <source>
        <strain evidence="4 5">NBRC 3261</strain>
    </source>
</reference>
<dbReference type="InterPro" id="IPR000182">
    <property type="entry name" value="GNAT_dom"/>
</dbReference>
<dbReference type="Proteomes" id="UP000032675">
    <property type="component" value="Unassembled WGS sequence"/>
</dbReference>
<accession>A0A0D6Q1C4</accession>
<dbReference type="SUPFAM" id="SSF55729">
    <property type="entry name" value="Acyl-CoA N-acyltransferases (Nat)"/>
    <property type="match status" value="1"/>
</dbReference>
<name>A0A0D6Q1C4_KOMEU</name>
<dbReference type="InterPro" id="IPR016181">
    <property type="entry name" value="Acyl_CoA_acyltransferase"/>
</dbReference>